<organism evidence="2 3">
    <name type="scientific">Temnothorax longispinosus</name>
    <dbReference type="NCBI Taxonomy" id="300112"/>
    <lineage>
        <taxon>Eukaryota</taxon>
        <taxon>Metazoa</taxon>
        <taxon>Ecdysozoa</taxon>
        <taxon>Arthropoda</taxon>
        <taxon>Hexapoda</taxon>
        <taxon>Insecta</taxon>
        <taxon>Pterygota</taxon>
        <taxon>Neoptera</taxon>
        <taxon>Endopterygota</taxon>
        <taxon>Hymenoptera</taxon>
        <taxon>Apocrita</taxon>
        <taxon>Aculeata</taxon>
        <taxon>Formicoidea</taxon>
        <taxon>Formicidae</taxon>
        <taxon>Myrmicinae</taxon>
        <taxon>Temnothorax</taxon>
    </lineage>
</organism>
<evidence type="ECO:0000313" key="2">
    <source>
        <dbReference type="EMBL" id="TGZ57035.1"/>
    </source>
</evidence>
<keyword evidence="3" id="KW-1185">Reference proteome</keyword>
<dbReference type="EMBL" id="QBLH01000237">
    <property type="protein sequence ID" value="TGZ57035.1"/>
    <property type="molecule type" value="Genomic_DNA"/>
</dbReference>
<reference evidence="2 3" key="1">
    <citation type="journal article" date="2019" name="Philos. Trans. R. Soc. Lond., B, Biol. Sci.">
        <title>Ant behaviour and brain gene expression of defending hosts depend on the ecological success of the intruding social parasite.</title>
        <authorList>
            <person name="Kaur R."/>
            <person name="Stoldt M."/>
            <person name="Jongepier E."/>
            <person name="Feldmeyer B."/>
            <person name="Menzel F."/>
            <person name="Bornberg-Bauer E."/>
            <person name="Foitzik S."/>
        </authorList>
    </citation>
    <scope>NUCLEOTIDE SEQUENCE [LARGE SCALE GENOMIC DNA]</scope>
    <source>
        <tissue evidence="2">Whole body</tissue>
    </source>
</reference>
<dbReference type="Proteomes" id="UP000310200">
    <property type="component" value="Unassembled WGS sequence"/>
</dbReference>
<protein>
    <submittedName>
        <fullName evidence="2">Uncharacterized protein</fullName>
    </submittedName>
</protein>
<feature type="compositionally biased region" description="Polar residues" evidence="1">
    <location>
        <begin position="19"/>
        <end position="28"/>
    </location>
</feature>
<comment type="caution">
    <text evidence="2">The sequence shown here is derived from an EMBL/GenBank/DDBJ whole genome shotgun (WGS) entry which is preliminary data.</text>
</comment>
<name>A0A4S2L2Q6_9HYME</name>
<accession>A0A4S2L2Q6</accession>
<dbReference type="AlphaFoldDB" id="A0A4S2L2Q6"/>
<evidence type="ECO:0000313" key="3">
    <source>
        <dbReference type="Proteomes" id="UP000310200"/>
    </source>
</evidence>
<proteinExistence type="predicted"/>
<gene>
    <name evidence="2" type="ORF">DBV15_09681</name>
</gene>
<evidence type="ECO:0000256" key="1">
    <source>
        <dbReference type="SAM" id="MobiDB-lite"/>
    </source>
</evidence>
<sequence length="46" mass="5353">MERGERSQRRATRPRPNHAMSTFTTHQALSLPLRRPRRRIARDAGG</sequence>
<feature type="region of interest" description="Disordered" evidence="1">
    <location>
        <begin position="1"/>
        <end position="46"/>
    </location>
</feature>